<dbReference type="Proteomes" id="UP000192477">
    <property type="component" value="Unassembled WGS sequence"/>
</dbReference>
<dbReference type="STRING" id="112904.BH747_11575"/>
<comment type="similarity">
    <text evidence="1">Belongs to the DprA/Smf family.</text>
</comment>
<dbReference type="PANTHER" id="PTHR43022">
    <property type="entry name" value="PROTEIN SMF"/>
    <property type="match status" value="1"/>
</dbReference>
<dbReference type="GO" id="GO:0009294">
    <property type="term" value="P:DNA-mediated transformation"/>
    <property type="evidence" value="ECO:0007669"/>
    <property type="project" value="InterPro"/>
</dbReference>
<dbReference type="AlphaFoldDB" id="A0A1V8Y7Q9"/>
<gene>
    <name evidence="3" type="ORF">BH747_11575</name>
</gene>
<dbReference type="SUPFAM" id="SSF102405">
    <property type="entry name" value="MCP/YpsA-like"/>
    <property type="match status" value="1"/>
</dbReference>
<dbReference type="InterPro" id="IPR057666">
    <property type="entry name" value="DrpA_SLOG"/>
</dbReference>
<dbReference type="InterPro" id="IPR003488">
    <property type="entry name" value="DprA"/>
</dbReference>
<accession>A0A1V8Y7Q9</accession>
<dbReference type="Pfam" id="PF02481">
    <property type="entry name" value="DNA_processg_A"/>
    <property type="match status" value="1"/>
</dbReference>
<feature type="domain" description="Smf/DprA SLOG" evidence="2">
    <location>
        <begin position="76"/>
        <end position="284"/>
    </location>
</feature>
<dbReference type="NCBIfam" id="TIGR00732">
    <property type="entry name" value="dprA"/>
    <property type="match status" value="1"/>
</dbReference>
<evidence type="ECO:0000313" key="3">
    <source>
        <dbReference type="EMBL" id="OQO68639.1"/>
    </source>
</evidence>
<evidence type="ECO:0000313" key="4">
    <source>
        <dbReference type="Proteomes" id="UP000192477"/>
    </source>
</evidence>
<protein>
    <submittedName>
        <fullName evidence="3">DNA protecting protein DprA</fullName>
    </submittedName>
</protein>
<organism evidence="3 4">
    <name type="scientific">Enterococcus villorum</name>
    <dbReference type="NCBI Taxonomy" id="112904"/>
    <lineage>
        <taxon>Bacteria</taxon>
        <taxon>Bacillati</taxon>
        <taxon>Bacillota</taxon>
        <taxon>Bacilli</taxon>
        <taxon>Lactobacillales</taxon>
        <taxon>Enterococcaceae</taxon>
        <taxon>Enterococcus</taxon>
    </lineage>
</organism>
<proteinExistence type="inferred from homology"/>
<dbReference type="Gene3D" id="3.40.50.450">
    <property type="match status" value="1"/>
</dbReference>
<evidence type="ECO:0000259" key="2">
    <source>
        <dbReference type="Pfam" id="PF02481"/>
    </source>
</evidence>
<dbReference type="PANTHER" id="PTHR43022:SF1">
    <property type="entry name" value="PROTEIN SMF"/>
    <property type="match status" value="1"/>
</dbReference>
<dbReference type="EMBL" id="MJEA01000015">
    <property type="protein sequence ID" value="OQO68639.1"/>
    <property type="molecule type" value="Genomic_DNA"/>
</dbReference>
<comment type="caution">
    <text evidence="3">The sequence shown here is derived from an EMBL/GenBank/DDBJ whole genome shotgun (WGS) entry which is preliminary data.</text>
</comment>
<sequence length="286" mass="32194">MIDKIDRFLLKLAYAKGISIQGRWAVVQSLLKTGREELFCHEIIEIAKIYRYQEKFKESWQKLTNHFYEFEITQSFITCLDPRYPSQLLHLAFPPILLFYTGDLTLLERKMLSVVGGRQTSILAKKIVHQLLSPVIAADYVIVSGCAKGVDTYAHQAAIKYSGKTIAVIGTGIKKVYPKENQYLQEEIGKKHLLLSEYPPNEGPKKYRFPMRNRIIAALSQGTCVIEAKQKSGSLITAQQALEIGRTVFSVPGNILTEHSVGSHQLIQDGAVCVISGQDILLELRE</sequence>
<reference evidence="3 4" key="1">
    <citation type="journal article" date="2017" name="BMC Microbiol.">
        <title>Comparative genomics of Enterococcus spp. isolated from bovine feces.</title>
        <authorList>
            <person name="Beukers A.G."/>
            <person name="Zaheer R."/>
            <person name="Goji N."/>
            <person name="Amoako K.K."/>
            <person name="Chaves A.V."/>
            <person name="Ward M.P."/>
            <person name="McAllister T.A."/>
        </authorList>
    </citation>
    <scope>NUCLEOTIDE SEQUENCE [LARGE SCALE GENOMIC DNA]</scope>
    <source>
        <strain evidence="3 4">F1129D 143</strain>
    </source>
</reference>
<name>A0A1V8Y7Q9_9ENTE</name>
<evidence type="ECO:0000256" key="1">
    <source>
        <dbReference type="ARBA" id="ARBA00006525"/>
    </source>
</evidence>